<evidence type="ECO:0000256" key="3">
    <source>
        <dbReference type="ARBA" id="ARBA00022598"/>
    </source>
</evidence>
<keyword evidence="3" id="KW-0436">Ligase</keyword>
<dbReference type="InterPro" id="IPR002303">
    <property type="entry name" value="Valyl-tRNA_ligase"/>
</dbReference>
<dbReference type="AlphaFoldDB" id="A0AAE0LLN3"/>
<keyword evidence="12" id="KW-1185">Reference proteome</keyword>
<dbReference type="SUPFAM" id="SSF47323">
    <property type="entry name" value="Anticodon-binding domain of a subclass of class I aminoacyl-tRNA synthetases"/>
    <property type="match status" value="1"/>
</dbReference>
<evidence type="ECO:0000256" key="7">
    <source>
        <dbReference type="ARBA" id="ARBA00023146"/>
    </source>
</evidence>
<evidence type="ECO:0000256" key="2">
    <source>
        <dbReference type="ARBA" id="ARBA00013169"/>
    </source>
</evidence>
<evidence type="ECO:0000256" key="1">
    <source>
        <dbReference type="ARBA" id="ARBA00005594"/>
    </source>
</evidence>
<keyword evidence="4" id="KW-0547">Nucleotide-binding</keyword>
<dbReference type="Proteomes" id="UP001190700">
    <property type="component" value="Unassembled WGS sequence"/>
</dbReference>
<organism evidence="11 12">
    <name type="scientific">Cymbomonas tetramitiformis</name>
    <dbReference type="NCBI Taxonomy" id="36881"/>
    <lineage>
        <taxon>Eukaryota</taxon>
        <taxon>Viridiplantae</taxon>
        <taxon>Chlorophyta</taxon>
        <taxon>Pyramimonadophyceae</taxon>
        <taxon>Pyramimonadales</taxon>
        <taxon>Pyramimonadaceae</taxon>
        <taxon>Cymbomonas</taxon>
    </lineage>
</organism>
<feature type="domain" description="Methionyl/Valyl/Leucyl/Isoleucyl-tRNA synthetase anticodon-binding" evidence="10">
    <location>
        <begin position="10"/>
        <end position="101"/>
    </location>
</feature>
<dbReference type="GO" id="GO:0005829">
    <property type="term" value="C:cytosol"/>
    <property type="evidence" value="ECO:0007669"/>
    <property type="project" value="TreeGrafter"/>
</dbReference>
<reference evidence="11 12" key="1">
    <citation type="journal article" date="2015" name="Genome Biol. Evol.">
        <title>Comparative Genomics of a Bacterivorous Green Alga Reveals Evolutionary Causalities and Consequences of Phago-Mixotrophic Mode of Nutrition.</title>
        <authorList>
            <person name="Burns J.A."/>
            <person name="Paasch A."/>
            <person name="Narechania A."/>
            <person name="Kim E."/>
        </authorList>
    </citation>
    <scope>NUCLEOTIDE SEQUENCE [LARGE SCALE GENOMIC DNA]</scope>
    <source>
        <strain evidence="11 12">PLY_AMNH</strain>
    </source>
</reference>
<dbReference type="Gene3D" id="1.10.730.10">
    <property type="entry name" value="Isoleucyl-tRNA Synthetase, Domain 1"/>
    <property type="match status" value="1"/>
</dbReference>
<comment type="similarity">
    <text evidence="1">Belongs to the class-I aminoacyl-tRNA synthetase family.</text>
</comment>
<feature type="signal peptide" evidence="9">
    <location>
        <begin position="1"/>
        <end position="27"/>
    </location>
</feature>
<evidence type="ECO:0000256" key="8">
    <source>
        <dbReference type="ARBA" id="ARBA00029936"/>
    </source>
</evidence>
<dbReference type="GO" id="GO:0004832">
    <property type="term" value="F:valine-tRNA ligase activity"/>
    <property type="evidence" value="ECO:0007669"/>
    <property type="project" value="UniProtKB-EC"/>
</dbReference>
<dbReference type="InterPro" id="IPR009080">
    <property type="entry name" value="tRNAsynth_Ia_anticodon-bd"/>
</dbReference>
<protein>
    <recommendedName>
        <fullName evidence="2">valine--tRNA ligase</fullName>
        <ecNumber evidence="2">6.1.1.9</ecNumber>
    </recommendedName>
    <alternativeName>
        <fullName evidence="8">Valyl-tRNA synthetase</fullName>
    </alternativeName>
</protein>
<evidence type="ECO:0000256" key="9">
    <source>
        <dbReference type="SAM" id="SignalP"/>
    </source>
</evidence>
<dbReference type="EMBL" id="LGRX02000037">
    <property type="protein sequence ID" value="KAK3289788.1"/>
    <property type="molecule type" value="Genomic_DNA"/>
</dbReference>
<dbReference type="GO" id="GO:0005524">
    <property type="term" value="F:ATP binding"/>
    <property type="evidence" value="ECO:0007669"/>
    <property type="project" value="UniProtKB-KW"/>
</dbReference>
<dbReference type="GO" id="GO:0006438">
    <property type="term" value="P:valyl-tRNA aminoacylation"/>
    <property type="evidence" value="ECO:0007669"/>
    <property type="project" value="InterPro"/>
</dbReference>
<feature type="chain" id="PRO_5042255365" description="valine--tRNA ligase" evidence="9">
    <location>
        <begin position="28"/>
        <end position="161"/>
    </location>
</feature>
<keyword evidence="5" id="KW-0067">ATP-binding</keyword>
<keyword evidence="6" id="KW-0648">Protein biosynthesis</keyword>
<evidence type="ECO:0000256" key="4">
    <source>
        <dbReference type="ARBA" id="ARBA00022741"/>
    </source>
</evidence>
<evidence type="ECO:0000256" key="6">
    <source>
        <dbReference type="ARBA" id="ARBA00022917"/>
    </source>
</evidence>
<evidence type="ECO:0000313" key="11">
    <source>
        <dbReference type="EMBL" id="KAK3289788.1"/>
    </source>
</evidence>
<sequence>MEGLPKKSWSAAVLWLCLDVGLRLLHPFMPFVTEELWQRLPRKEADLQTTPSIMIAPYPAPTESWKNLGVEAEMALLNAIIGTARSARVAQGLTPKQKTPLIVLCHDESVAATVAKGVMSISTLASCDSVRAILDKTELPSNLESHAVNDGARCTIHIPSQ</sequence>
<accession>A0AAE0LLN3</accession>
<evidence type="ECO:0000313" key="12">
    <source>
        <dbReference type="Proteomes" id="UP001190700"/>
    </source>
</evidence>
<keyword evidence="9" id="KW-0732">Signal</keyword>
<dbReference type="PANTHER" id="PTHR11946">
    <property type="entry name" value="VALYL-TRNA SYNTHETASES"/>
    <property type="match status" value="1"/>
</dbReference>
<gene>
    <name evidence="11" type="ORF">CYMTET_2792</name>
</gene>
<evidence type="ECO:0000259" key="10">
    <source>
        <dbReference type="Pfam" id="PF08264"/>
    </source>
</evidence>
<evidence type="ECO:0000256" key="5">
    <source>
        <dbReference type="ARBA" id="ARBA00022840"/>
    </source>
</evidence>
<dbReference type="Pfam" id="PF08264">
    <property type="entry name" value="Anticodon_1"/>
    <property type="match status" value="1"/>
</dbReference>
<proteinExistence type="inferred from homology"/>
<comment type="caution">
    <text evidence="11">The sequence shown here is derived from an EMBL/GenBank/DDBJ whole genome shotgun (WGS) entry which is preliminary data.</text>
</comment>
<keyword evidence="7" id="KW-0030">Aminoacyl-tRNA synthetase</keyword>
<dbReference type="InterPro" id="IPR013155">
    <property type="entry name" value="M/V/L/I-tRNA-synth_anticd-bd"/>
</dbReference>
<dbReference type="PANTHER" id="PTHR11946:SF109">
    <property type="entry name" value="VALINE--TRNA LIGASE"/>
    <property type="match status" value="1"/>
</dbReference>
<name>A0AAE0LLN3_9CHLO</name>
<dbReference type="EC" id="6.1.1.9" evidence="2"/>